<evidence type="ECO:0000256" key="1">
    <source>
        <dbReference type="ARBA" id="ARBA00004496"/>
    </source>
</evidence>
<keyword evidence="15" id="KW-1185">Reference proteome</keyword>
<comment type="subunit">
    <text evidence="11">DNA polymerase III contains a core (composed of alpha, epsilon and theta chains) that associates with a tau subunit. This core dimerizes to form the POLIII' complex. PolIII' associates with the gamma complex (composed of gamma, delta, delta', psi and chi chains) and with the beta chain to form the complete DNA polymerase III complex.</text>
</comment>
<dbReference type="SUPFAM" id="SSF160975">
    <property type="entry name" value="AF1531-like"/>
    <property type="match status" value="1"/>
</dbReference>
<dbReference type="Gene3D" id="2.40.50.140">
    <property type="entry name" value="Nucleic acid-binding proteins"/>
    <property type="match status" value="1"/>
</dbReference>
<dbReference type="FunFam" id="1.10.150.870:FF:000001">
    <property type="entry name" value="DNA polymerase III subunit alpha"/>
    <property type="match status" value="1"/>
</dbReference>
<keyword evidence="9" id="KW-0239">DNA-directed DNA polymerase</keyword>
<dbReference type="InterPro" id="IPR049821">
    <property type="entry name" value="PolIIIA_DnaE1_PHP"/>
</dbReference>
<name>A0A0C2I700_9PSED</name>
<dbReference type="GO" id="GO:0008408">
    <property type="term" value="F:3'-5' exonuclease activity"/>
    <property type="evidence" value="ECO:0007669"/>
    <property type="project" value="InterPro"/>
</dbReference>
<comment type="function">
    <text evidence="10">DNA polymerase III is a complex, multichain enzyme responsible for most of the replicative synthesis in bacteria. This DNA polymerase also exhibits 3' to 5' exonuclease activity. The alpha chain is the DNA polymerase.</text>
</comment>
<organism evidence="14 15">
    <name type="scientific">Pseudomonas batumici</name>
    <dbReference type="NCBI Taxonomy" id="226910"/>
    <lineage>
        <taxon>Bacteria</taxon>
        <taxon>Pseudomonadati</taxon>
        <taxon>Pseudomonadota</taxon>
        <taxon>Gammaproteobacteria</taxon>
        <taxon>Pseudomonadales</taxon>
        <taxon>Pseudomonadaceae</taxon>
        <taxon>Pseudomonas</taxon>
    </lineage>
</organism>
<reference evidence="14 15" key="1">
    <citation type="submission" date="2015-01" db="EMBL/GenBank/DDBJ databases">
        <title>Complete genome of Pseudomonas batumici UCM B-321 producer of the batumin antibiotic with strong antistaphilococcal and potential anticancer activity.</title>
        <authorList>
            <person name="Klochko V.V."/>
            <person name="Zelena L.B."/>
            <person name="Elena K.A."/>
            <person name="Reva O.N."/>
        </authorList>
    </citation>
    <scope>NUCLEOTIDE SEQUENCE [LARGE SCALE GENOMIC DNA]</scope>
    <source>
        <strain evidence="14 15">UCM B-321</strain>
    </source>
</reference>
<dbReference type="Pfam" id="PF14579">
    <property type="entry name" value="HHH_6"/>
    <property type="match status" value="1"/>
</dbReference>
<keyword evidence="7" id="KW-0548">Nucleotidyltransferase</keyword>
<evidence type="ECO:0000259" key="13">
    <source>
        <dbReference type="SMART" id="SM00481"/>
    </source>
</evidence>
<comment type="similarity">
    <text evidence="2">Belongs to the DNA polymerase type-C family. DnaE subfamily.</text>
</comment>
<dbReference type="PATRIC" id="fig|226910.6.peg.1320"/>
<dbReference type="NCBIfam" id="TIGR00594">
    <property type="entry name" value="polc"/>
    <property type="match status" value="1"/>
</dbReference>
<dbReference type="EMBL" id="JXDG01000012">
    <property type="protein sequence ID" value="KIH85001.1"/>
    <property type="molecule type" value="Genomic_DNA"/>
</dbReference>
<dbReference type="Pfam" id="PF01336">
    <property type="entry name" value="tRNA_anti-codon"/>
    <property type="match status" value="1"/>
</dbReference>
<dbReference type="InterPro" id="IPR048472">
    <property type="entry name" value="DNA_pol_IIIA_C"/>
</dbReference>
<dbReference type="AlphaFoldDB" id="A0A0C2I700"/>
<dbReference type="InterPro" id="IPR029460">
    <property type="entry name" value="DNAPol_HHH"/>
</dbReference>
<dbReference type="FunFam" id="1.10.10.1600:FF:000001">
    <property type="entry name" value="DNA polymerase III subunit alpha"/>
    <property type="match status" value="1"/>
</dbReference>
<dbReference type="InterPro" id="IPR011708">
    <property type="entry name" value="DNA_pol3_alpha_NTPase_dom"/>
</dbReference>
<dbReference type="RefSeq" id="WP_040064774.1">
    <property type="nucleotide sequence ID" value="NZ_JXDG01000012.1"/>
</dbReference>
<dbReference type="STRING" id="226910.UCMB321_1329"/>
<dbReference type="Gene3D" id="3.20.20.140">
    <property type="entry name" value="Metal-dependent hydrolases"/>
    <property type="match status" value="1"/>
</dbReference>
<evidence type="ECO:0000256" key="5">
    <source>
        <dbReference type="ARBA" id="ARBA00022490"/>
    </source>
</evidence>
<evidence type="ECO:0000256" key="12">
    <source>
        <dbReference type="ARBA" id="ARBA00049244"/>
    </source>
</evidence>
<feature type="domain" description="Polymerase/histidinol phosphatase N-terminal" evidence="13">
    <location>
        <begin position="6"/>
        <end position="73"/>
    </location>
</feature>
<evidence type="ECO:0000256" key="3">
    <source>
        <dbReference type="ARBA" id="ARBA00012417"/>
    </source>
</evidence>
<dbReference type="EC" id="2.7.7.7" evidence="3"/>
<evidence type="ECO:0000256" key="6">
    <source>
        <dbReference type="ARBA" id="ARBA00022679"/>
    </source>
</evidence>
<dbReference type="FunFam" id="3.20.20.140:FF:000028">
    <property type="entry name" value="DNA polymerase III subunit alpha"/>
    <property type="match status" value="1"/>
</dbReference>
<dbReference type="CDD" id="cd04485">
    <property type="entry name" value="DnaE_OBF"/>
    <property type="match status" value="1"/>
</dbReference>
<sequence length="1173" mass="130985">MPASFVHLRLHTEYSLVDGLVRIKPLVKALAGLNMPAVAVTDQNNMCSLVKFYKTAMGAGIKPICGADLWLSNKDPDAPLSRISLLVMNAVGYRNLTELISRGFIDGQRNGMIIIEREWVAEANEGLIMLSAAKEGEIGMALLGDNAAEAEALARDWMAVFPDRFYLEIQRTNRPNDEEQLHGAVALADKLGAPLVATNDVRFIKQEDFEAHETRVCIGEGRALDDPRRSKNYSDQQYLKSAEEMAELFSDLPDALENTVEIAKRCNIEVKLGKHFLPNFPIPDGMTIDEYFRKVSFDGLDERLSVLLPRDTTEDYDAKRQVYVDRLNFELDIIIQMGFPGYFLIVMDFIQWAKNNGVPVGPGRGSGAGSLVAYVQKITDLDPLEYDLLFERFLNPERVSMPDFDVDFCMDGRDRVIDYVAEKYGRNAVSQIITFGSMAAKAVVRDVARVQGKSYGLADRLSKMIPFEVGMTLEKAYEQEEILRDFIKVDEEAAEIWEMARKLEGVVRNVGKHAGGVVIAPTKLTDFSPIYCDEEGDGLVTQFDKDDVEAAGLVKFDFLGLRTLTIIDWALKTINRDRAKVGEAPLDIAFIPLDDKPTYSLLQKAETTAVFQLESRGMKELIKKLKPDCLEDLIALVALFRPGPLQSGMVDDFINRKHGRAELAYPHPDYQYDGLQPVLAPTYGIILYQEQVMQIAQVMAGYTLGGADMLRRAMGKKKPEEMAKQRGGFIEGCANNNIDADLAGNIFDLVEKFAGYGFNKSHSAAYGLVSYQTAWLKAHYPAPFMAAVLSADMHNTDKVVTLIEEVRTMKLRLDAPDVNASEFKFTVNDEGRIIYGLGAIKGVGEGPVEAITEARQDGPFKDLFDFCARVDLKRINKRTLDGLIRSGALDRLGPHFHDESKAYHANIDRNRAVLLAAMEEAIKAAEQTARTHDSGHADLFGGLFVEEDADVYANHRKAKELTLKERLKGEKDTLGLYLTGHPIDEYEGEIRRFARQRIIDLKPARDTQTVAGMIINLRVMKNKKGDKMGFITLDDRSARIEASLFADAFMSAQSLLQTDAMVVVEGEVSNDDFSGGLRLRVKRVMSMEDARTNLAESLRLKVRSAALKGDQLRWLGELLGKHRGACPITLEYTGTDAKALLQFGESWRIDPADSLIQALRDQFGRDNVFLQYR</sequence>
<gene>
    <name evidence="14" type="ORF">UCMB321_1329</name>
</gene>
<keyword evidence="5" id="KW-0963">Cytoplasm</keyword>
<dbReference type="GO" id="GO:0006260">
    <property type="term" value="P:DNA replication"/>
    <property type="evidence" value="ECO:0007669"/>
    <property type="project" value="UniProtKB-KW"/>
</dbReference>
<dbReference type="PANTHER" id="PTHR32294:SF0">
    <property type="entry name" value="DNA POLYMERASE III SUBUNIT ALPHA"/>
    <property type="match status" value="1"/>
</dbReference>
<dbReference type="InterPro" id="IPR040982">
    <property type="entry name" value="DNA_pol3_finger"/>
</dbReference>
<dbReference type="InterPro" id="IPR004805">
    <property type="entry name" value="DnaE2/DnaE/PolC"/>
</dbReference>
<dbReference type="Pfam" id="PF20914">
    <property type="entry name" value="DNA_pol_IIIA_C"/>
    <property type="match status" value="1"/>
</dbReference>
<dbReference type="Pfam" id="PF07733">
    <property type="entry name" value="DNA_pol3_alpha"/>
    <property type="match status" value="1"/>
</dbReference>
<dbReference type="InterPro" id="IPR003141">
    <property type="entry name" value="Pol/His_phosphatase_N"/>
</dbReference>
<comment type="caution">
    <text evidence="14">The sequence shown here is derived from an EMBL/GenBank/DDBJ whole genome shotgun (WGS) entry which is preliminary data.</text>
</comment>
<dbReference type="InterPro" id="IPR004013">
    <property type="entry name" value="PHP_dom"/>
</dbReference>
<dbReference type="SMART" id="SM00481">
    <property type="entry name" value="POLIIIAc"/>
    <property type="match status" value="1"/>
</dbReference>
<evidence type="ECO:0000256" key="11">
    <source>
        <dbReference type="ARBA" id="ARBA00026073"/>
    </source>
</evidence>
<dbReference type="GO" id="GO:0003887">
    <property type="term" value="F:DNA-directed DNA polymerase activity"/>
    <property type="evidence" value="ECO:0007669"/>
    <property type="project" value="UniProtKB-KW"/>
</dbReference>
<dbReference type="PANTHER" id="PTHR32294">
    <property type="entry name" value="DNA POLYMERASE III SUBUNIT ALPHA"/>
    <property type="match status" value="1"/>
</dbReference>
<evidence type="ECO:0000256" key="4">
    <source>
        <dbReference type="ARBA" id="ARBA00019114"/>
    </source>
</evidence>
<accession>A0A0C2I700</accession>
<dbReference type="InterPro" id="IPR004365">
    <property type="entry name" value="NA-bd_OB_tRNA"/>
</dbReference>
<evidence type="ECO:0000256" key="9">
    <source>
        <dbReference type="ARBA" id="ARBA00022932"/>
    </source>
</evidence>
<dbReference type="GO" id="GO:0005737">
    <property type="term" value="C:cytoplasm"/>
    <property type="evidence" value="ECO:0007669"/>
    <property type="project" value="UniProtKB-SubCell"/>
</dbReference>
<dbReference type="CDD" id="cd07433">
    <property type="entry name" value="PHP_PolIIIA_DnaE1"/>
    <property type="match status" value="1"/>
</dbReference>
<evidence type="ECO:0000256" key="2">
    <source>
        <dbReference type="ARBA" id="ARBA00009496"/>
    </source>
</evidence>
<dbReference type="InterPro" id="IPR012340">
    <property type="entry name" value="NA-bd_OB-fold"/>
</dbReference>
<evidence type="ECO:0000256" key="7">
    <source>
        <dbReference type="ARBA" id="ARBA00022695"/>
    </source>
</evidence>
<dbReference type="Pfam" id="PF17657">
    <property type="entry name" value="DNA_pol3_finger"/>
    <property type="match status" value="1"/>
</dbReference>
<dbReference type="SUPFAM" id="SSF89550">
    <property type="entry name" value="PHP domain-like"/>
    <property type="match status" value="1"/>
</dbReference>
<comment type="subcellular location">
    <subcellularLocation>
        <location evidence="1">Cytoplasm</location>
    </subcellularLocation>
</comment>
<evidence type="ECO:0000313" key="14">
    <source>
        <dbReference type="EMBL" id="KIH85001.1"/>
    </source>
</evidence>
<dbReference type="Proteomes" id="UP000031535">
    <property type="component" value="Unassembled WGS sequence"/>
</dbReference>
<keyword evidence="8" id="KW-0235">DNA replication</keyword>
<evidence type="ECO:0000313" key="15">
    <source>
        <dbReference type="Proteomes" id="UP000031535"/>
    </source>
</evidence>
<proteinExistence type="inferred from homology"/>
<dbReference type="Gene3D" id="1.10.10.1600">
    <property type="entry name" value="Bacterial DNA polymerase III alpha subunit, thumb domain"/>
    <property type="match status" value="1"/>
</dbReference>
<dbReference type="Gene3D" id="1.10.150.870">
    <property type="match status" value="1"/>
</dbReference>
<dbReference type="FunFam" id="2.40.50.140:FF:000106">
    <property type="entry name" value="DNA polymerase III subunit alpha"/>
    <property type="match status" value="1"/>
</dbReference>
<dbReference type="InterPro" id="IPR041931">
    <property type="entry name" value="DNA_pol3_alpha_thumb_dom"/>
</dbReference>
<dbReference type="OrthoDB" id="9803237at2"/>
<keyword evidence="6" id="KW-0808">Transferase</keyword>
<comment type="catalytic activity">
    <reaction evidence="12">
        <text>DNA(n) + a 2'-deoxyribonucleoside 5'-triphosphate = DNA(n+1) + diphosphate</text>
        <dbReference type="Rhea" id="RHEA:22508"/>
        <dbReference type="Rhea" id="RHEA-COMP:17339"/>
        <dbReference type="Rhea" id="RHEA-COMP:17340"/>
        <dbReference type="ChEBI" id="CHEBI:33019"/>
        <dbReference type="ChEBI" id="CHEBI:61560"/>
        <dbReference type="ChEBI" id="CHEBI:173112"/>
        <dbReference type="EC" id="2.7.7.7"/>
    </reaction>
</comment>
<dbReference type="GO" id="GO:0003676">
    <property type="term" value="F:nucleic acid binding"/>
    <property type="evidence" value="ECO:0007669"/>
    <property type="project" value="InterPro"/>
</dbReference>
<dbReference type="NCBIfam" id="NF004226">
    <property type="entry name" value="PRK05673.1"/>
    <property type="match status" value="1"/>
</dbReference>
<dbReference type="InterPro" id="IPR016195">
    <property type="entry name" value="Pol/histidinol_Pase-like"/>
</dbReference>
<dbReference type="Pfam" id="PF02811">
    <property type="entry name" value="PHP"/>
    <property type="match status" value="1"/>
</dbReference>
<protein>
    <recommendedName>
        <fullName evidence="4">DNA polymerase III subunit alpha</fullName>
        <ecNumber evidence="3">2.7.7.7</ecNumber>
    </recommendedName>
</protein>
<evidence type="ECO:0000256" key="10">
    <source>
        <dbReference type="ARBA" id="ARBA00025611"/>
    </source>
</evidence>
<evidence type="ECO:0000256" key="8">
    <source>
        <dbReference type="ARBA" id="ARBA00022705"/>
    </source>
</evidence>